<proteinExistence type="predicted"/>
<organism evidence="2 3">
    <name type="scientific">Prunus persica</name>
    <name type="common">Peach</name>
    <name type="synonym">Amygdalus persica</name>
    <dbReference type="NCBI Taxonomy" id="3760"/>
    <lineage>
        <taxon>Eukaryota</taxon>
        <taxon>Viridiplantae</taxon>
        <taxon>Streptophyta</taxon>
        <taxon>Embryophyta</taxon>
        <taxon>Tracheophyta</taxon>
        <taxon>Spermatophyta</taxon>
        <taxon>Magnoliopsida</taxon>
        <taxon>eudicotyledons</taxon>
        <taxon>Gunneridae</taxon>
        <taxon>Pentapetalae</taxon>
        <taxon>rosids</taxon>
        <taxon>fabids</taxon>
        <taxon>Rosales</taxon>
        <taxon>Rosaceae</taxon>
        <taxon>Amygdaloideae</taxon>
        <taxon>Amygdaleae</taxon>
        <taxon>Prunus</taxon>
    </lineage>
</organism>
<dbReference type="PANTHER" id="PTHR34451:SF7">
    <property type="entry name" value="PHD FINGER FAMILY PROTEIN"/>
    <property type="match status" value="1"/>
</dbReference>
<dbReference type="PANTHER" id="PTHR34451">
    <property type="entry name" value="PHD FINGER FAMILY PROTEIN"/>
    <property type="match status" value="1"/>
</dbReference>
<dbReference type="EMBL" id="CM007651">
    <property type="protein sequence ID" value="ONI27800.1"/>
    <property type="molecule type" value="Genomic_DNA"/>
</dbReference>
<dbReference type="OrthoDB" id="692041at2759"/>
<evidence type="ECO:0000256" key="1">
    <source>
        <dbReference type="SAM" id="MobiDB-lite"/>
    </source>
</evidence>
<feature type="region of interest" description="Disordered" evidence="1">
    <location>
        <begin position="178"/>
        <end position="235"/>
    </location>
</feature>
<gene>
    <name evidence="2" type="ORF">PRUPE_1G105300</name>
</gene>
<dbReference type="EMBL" id="CM007651">
    <property type="protein sequence ID" value="ONI27801.1"/>
    <property type="molecule type" value="Genomic_DNA"/>
</dbReference>
<sequence>MAMKRDQPDLEKRLCGVCGSTERWFLHYVRHRGHFRKLCTNCVLKNNPGLFCPICLDFFEHPLPARDQVMCVRCPSISHSACVAANSSFRSFQCPPCSQPTFSFFNLARQNDGQDAKTTVVIDKDAAKALVAAARIAAALMTKAAVAARVDAERRVKEAVVAKKKAREALERLTSLVSKEKEKDSKSGGVVSAPESLNAKPKLEGPGPIQVAPKISEPEGSNGLKTSHADPMEED</sequence>
<dbReference type="Gramene" id="ONI27800">
    <property type="protein sequence ID" value="ONI27800"/>
    <property type="gene ID" value="PRUPE_1G105300"/>
</dbReference>
<dbReference type="Gramene" id="ONI27801">
    <property type="protein sequence ID" value="ONI27801"/>
    <property type="gene ID" value="PRUPE_1G105300"/>
</dbReference>
<keyword evidence="3" id="KW-1185">Reference proteome</keyword>
<evidence type="ECO:0000313" key="3">
    <source>
        <dbReference type="Proteomes" id="UP000006882"/>
    </source>
</evidence>
<accession>A0A251QWG8</accession>
<dbReference type="STRING" id="3760.A0A251QWG8"/>
<evidence type="ECO:0000313" key="2">
    <source>
        <dbReference type="EMBL" id="ONI27800.1"/>
    </source>
</evidence>
<protein>
    <submittedName>
        <fullName evidence="2">Uncharacterized protein</fullName>
    </submittedName>
</protein>
<reference evidence="2" key="2">
    <citation type="submission" date="2016-12" db="EMBL/GenBank/DDBJ databases">
        <title>WGS assembly of Prunus persica.</title>
        <authorList>
            <person name="Verde I."/>
            <person name="Jenkins J."/>
            <person name="Dondini L."/>
            <person name="Micali S."/>
            <person name="Pagliarani G."/>
            <person name="Vendramin E."/>
            <person name="Paris R."/>
            <person name="Aramini V."/>
            <person name="Gazza L."/>
            <person name="Rossini L."/>
            <person name="Bassi D."/>
            <person name="Troggio M."/>
            <person name="Shu S."/>
            <person name="Grimwood J.H."/>
            <person name="Tartarini S."/>
            <person name="Dettori M.T."/>
            <person name="Schmutz J."/>
        </authorList>
    </citation>
    <scope>NUCLEOTIDE SEQUENCE</scope>
</reference>
<dbReference type="AlphaFoldDB" id="A0A251QWG8"/>
<name>A0A251QWG8_PRUPE</name>
<reference evidence="2 3" key="1">
    <citation type="journal article" date="2013" name="Nat. Genet.">
        <title>The high-quality draft genome of peach (Prunus persica) identifies unique patterns of genetic diversity, domestication and genome evolution.</title>
        <authorList>
            <consortium name="International Peach Genome Initiative"/>
            <person name="Verde I."/>
            <person name="Abbott A.G."/>
            <person name="Scalabrin S."/>
            <person name="Jung S."/>
            <person name="Shu S."/>
            <person name="Marroni F."/>
            <person name="Zhebentyayeva T."/>
            <person name="Dettori M.T."/>
            <person name="Grimwood J."/>
            <person name="Cattonaro F."/>
            <person name="Zuccolo A."/>
            <person name="Rossini L."/>
            <person name="Jenkins J."/>
            <person name="Vendramin E."/>
            <person name="Meisel L.A."/>
            <person name="Decroocq V."/>
            <person name="Sosinski B."/>
            <person name="Prochnik S."/>
            <person name="Mitros T."/>
            <person name="Policriti A."/>
            <person name="Cipriani G."/>
            <person name="Dondini L."/>
            <person name="Ficklin S."/>
            <person name="Goodstein D.M."/>
            <person name="Xuan P."/>
            <person name="Del Fabbro C."/>
            <person name="Aramini V."/>
            <person name="Copetti D."/>
            <person name="Gonzalez S."/>
            <person name="Horner D.S."/>
            <person name="Falchi R."/>
            <person name="Lucas S."/>
            <person name="Mica E."/>
            <person name="Maldonado J."/>
            <person name="Lazzari B."/>
            <person name="Bielenberg D."/>
            <person name="Pirona R."/>
            <person name="Miculan M."/>
            <person name="Barakat A."/>
            <person name="Testolin R."/>
            <person name="Stella A."/>
            <person name="Tartarini S."/>
            <person name="Tonutti P."/>
            <person name="Arus P."/>
            <person name="Orellana A."/>
            <person name="Wells C."/>
            <person name="Main D."/>
            <person name="Vizzotto G."/>
            <person name="Silva H."/>
            <person name="Salamini F."/>
            <person name="Schmutz J."/>
            <person name="Morgante M."/>
            <person name="Rokhsar D.S."/>
        </authorList>
    </citation>
    <scope>NUCLEOTIDE SEQUENCE [LARGE SCALE GENOMIC DNA]</scope>
    <source>
        <strain evidence="3">cv. Nemared</strain>
    </source>
</reference>
<dbReference type="Proteomes" id="UP000006882">
    <property type="component" value="Chromosome G1"/>
</dbReference>